<keyword evidence="2" id="KW-1185">Reference proteome</keyword>
<proteinExistence type="predicted"/>
<accession>A0ABS3WHW7</accession>
<evidence type="ECO:0000313" key="1">
    <source>
        <dbReference type="EMBL" id="MBO7747919.1"/>
    </source>
</evidence>
<name>A0ABS3WHW7_9BACL</name>
<sequence>MEKYLTVKQREMLCKKAMIHELKSTGLTHEQAWLKLNEALKEKGWNTVSISYIYKYWNKVQDKQ</sequence>
<protein>
    <submittedName>
        <fullName evidence="1">Peptide ABC transporter substrate-binding protein</fullName>
    </submittedName>
</protein>
<gene>
    <name evidence="1" type="ORF">I8J29_27380</name>
</gene>
<reference evidence="1 2" key="1">
    <citation type="submission" date="2021-03" db="EMBL/GenBank/DDBJ databases">
        <title>Paenibacillus artemisicola MWE-103 whole genome sequence.</title>
        <authorList>
            <person name="Ham Y.J."/>
        </authorList>
    </citation>
    <scope>NUCLEOTIDE SEQUENCE [LARGE SCALE GENOMIC DNA]</scope>
    <source>
        <strain evidence="1 2">MWE-103</strain>
    </source>
</reference>
<dbReference type="Proteomes" id="UP000670947">
    <property type="component" value="Unassembled WGS sequence"/>
</dbReference>
<comment type="caution">
    <text evidence="1">The sequence shown here is derived from an EMBL/GenBank/DDBJ whole genome shotgun (WGS) entry which is preliminary data.</text>
</comment>
<dbReference type="EMBL" id="JAGGDJ010000042">
    <property type="protein sequence ID" value="MBO7747919.1"/>
    <property type="molecule type" value="Genomic_DNA"/>
</dbReference>
<organism evidence="1 2">
    <name type="scientific">Paenibacillus artemisiicola</name>
    <dbReference type="NCBI Taxonomy" id="1172618"/>
    <lineage>
        <taxon>Bacteria</taxon>
        <taxon>Bacillati</taxon>
        <taxon>Bacillota</taxon>
        <taxon>Bacilli</taxon>
        <taxon>Bacillales</taxon>
        <taxon>Paenibacillaceae</taxon>
        <taxon>Paenibacillus</taxon>
    </lineage>
</organism>
<evidence type="ECO:0000313" key="2">
    <source>
        <dbReference type="Proteomes" id="UP000670947"/>
    </source>
</evidence>